<dbReference type="RefSeq" id="WP_043581408.1">
    <property type="nucleotide sequence ID" value="NZ_CP142381.1"/>
</dbReference>
<comment type="caution">
    <text evidence="1">The sequence shown here is derived from an EMBL/GenBank/DDBJ whole genome shotgun (WGS) entry which is preliminary data.</text>
</comment>
<gene>
    <name evidence="1" type="ORF">KIF53_09455</name>
</gene>
<accession>A0ABS7FCQ0</accession>
<dbReference type="EMBL" id="JAHDTB010000006">
    <property type="protein sequence ID" value="MBW8287849.1"/>
    <property type="molecule type" value="Genomic_DNA"/>
</dbReference>
<evidence type="ECO:0000313" key="2">
    <source>
        <dbReference type="Proteomes" id="UP000711178"/>
    </source>
</evidence>
<evidence type="ECO:0000313" key="1">
    <source>
        <dbReference type="EMBL" id="MBW8287849.1"/>
    </source>
</evidence>
<name>A0ABS7FCQ0_9NEIS</name>
<organism evidence="1 2">
    <name type="scientific">Chromobacterium subtsugae</name>
    <dbReference type="NCBI Taxonomy" id="251747"/>
    <lineage>
        <taxon>Bacteria</taxon>
        <taxon>Pseudomonadati</taxon>
        <taxon>Pseudomonadota</taxon>
        <taxon>Betaproteobacteria</taxon>
        <taxon>Neisseriales</taxon>
        <taxon>Chromobacteriaceae</taxon>
        <taxon>Chromobacterium</taxon>
    </lineage>
</organism>
<dbReference type="GeneID" id="89687518"/>
<dbReference type="InterPro" id="IPR005564">
    <property type="entry name" value="Major_capsid_GpE"/>
</dbReference>
<dbReference type="Pfam" id="PF03864">
    <property type="entry name" value="Phage_cap_E"/>
    <property type="match status" value="1"/>
</dbReference>
<sequence length="330" mass="35621">MASIDIFNDDAFSMASLTAAINELPHTPSRLASLGLFHEEGITTLTAQIEKDGDTLALVSAGERGVAGQVVGGSRRTLIPVNTIHLPQQSTIKADEVQSLRQFGSETELESVLGMVGKRQAKHRRQLDVTNEYHRIGAIKGQILDADGKTVLLDVYQTFGLKQRSIELDLGKDTLRIQSLDVHEAVEDALGATPHTGVRALCGKTFWAKLQGNKAFSDSARDAALAAALRGDPRDAVEYAGIVWERYRGKVGSVGFIGDDEAYAIPEGVPELFITRYAPADHIDTANTNGLPYYTSQEVMKHGKGVEIESQSNPINLCTNPGAVIKLTAK</sequence>
<proteinExistence type="predicted"/>
<reference evidence="1 2" key="1">
    <citation type="submission" date="2021-05" db="EMBL/GenBank/DDBJ databases">
        <title>Draft Whole Genome Sequencing Of Biosensor Chromobacterium violaceum Strain CV026 Reveals A Regulatory RNA In Chromobacterium violaceum Phenotype Regulatory Network.</title>
        <authorList>
            <person name="Hong K.W."/>
            <person name="Chan K.G."/>
            <person name="Chang C.-Y."/>
        </authorList>
    </citation>
    <scope>NUCLEOTIDE SEQUENCE [LARGE SCALE GENOMIC DNA]</scope>
    <source>
        <strain evidence="1 2">ATCC 31532</strain>
    </source>
</reference>
<dbReference type="Proteomes" id="UP000711178">
    <property type="component" value="Unassembled WGS sequence"/>
</dbReference>
<keyword evidence="2" id="KW-1185">Reference proteome</keyword>
<protein>
    <submittedName>
        <fullName evidence="1">Major capsid protein</fullName>
    </submittedName>
</protein>